<dbReference type="Pfam" id="PF12307">
    <property type="entry name" value="DUF3631"/>
    <property type="match status" value="1"/>
</dbReference>
<comment type="caution">
    <text evidence="2">The sequence shown here is derived from an EMBL/GenBank/DDBJ whole genome shotgun (WGS) entry which is preliminary data.</text>
</comment>
<proteinExistence type="predicted"/>
<protein>
    <recommendedName>
        <fullName evidence="1">DUF3631 domain-containing protein</fullName>
    </recommendedName>
</protein>
<gene>
    <name evidence="2" type="ORF">AO501_32815</name>
</gene>
<dbReference type="AlphaFoldDB" id="A0A0Q2R7W1"/>
<sequence length="410" mass="46305">MDVSTNSMPMYDNLADHIRWLLLEGATYQETPDLGAEVLDLVDSFAARFLALPNDYARHSLVLWCTHCWLMDCWEHTPRLLFTSPEAGCGKTRALMVTSQLVPRPDHVADLTPAALYHSIDQALELEGGRPTVLFDEFDTVFGSAETGRIRNEEMRRLINAGHDRNEKLARKVGKKVKEFRLYTPMALAGKMSIDDVPATIRTRSITIPMQRRSPEEKVERWNRHQHEAEAQAIRWLLQCWAELVHSYALDCMGLNQPVLPEGIEDRDADVWHPLLAVAELAGGHWPERARVAAVAAVAADGVKNTPSPGIDLLADIKAVFDDLATEVVFTTTLLAELSSRDQRWRRLDGKRLARILHSYGIHQINKDQRIGAKVTKGYRREYFDDAWSRYPVSATASAMPTADEGYHDE</sequence>
<organism evidence="2 3">
    <name type="scientific">Mycobacterium gordonae</name>
    <dbReference type="NCBI Taxonomy" id="1778"/>
    <lineage>
        <taxon>Bacteria</taxon>
        <taxon>Bacillati</taxon>
        <taxon>Actinomycetota</taxon>
        <taxon>Actinomycetes</taxon>
        <taxon>Mycobacteriales</taxon>
        <taxon>Mycobacteriaceae</taxon>
        <taxon>Mycobacterium</taxon>
    </lineage>
</organism>
<feature type="domain" description="DUF3631" evidence="1">
    <location>
        <begin position="210"/>
        <end position="391"/>
    </location>
</feature>
<accession>A0A0Q2R7W1</accession>
<evidence type="ECO:0000313" key="2">
    <source>
        <dbReference type="EMBL" id="KQH80142.1"/>
    </source>
</evidence>
<dbReference type="Proteomes" id="UP000051677">
    <property type="component" value="Unassembled WGS sequence"/>
</dbReference>
<reference evidence="2 3" key="1">
    <citation type="submission" date="2015-10" db="EMBL/GenBank/DDBJ databases">
        <title>Mycobacterium gordonae draft genome assembly.</title>
        <authorList>
            <person name="Ustinova V."/>
            <person name="Smirnova T."/>
            <person name="Blagodatskikh K."/>
            <person name="Varlamov D."/>
            <person name="Larionova E."/>
            <person name="Chernousova L."/>
        </authorList>
    </citation>
    <scope>NUCLEOTIDE SEQUENCE [LARGE SCALE GENOMIC DNA]</scope>
    <source>
        <strain evidence="2 3">CTRI 14-8773</strain>
    </source>
</reference>
<evidence type="ECO:0000313" key="3">
    <source>
        <dbReference type="Proteomes" id="UP000051677"/>
    </source>
</evidence>
<name>A0A0Q2R7W1_MYCGO</name>
<evidence type="ECO:0000259" key="1">
    <source>
        <dbReference type="Pfam" id="PF12307"/>
    </source>
</evidence>
<dbReference type="EMBL" id="LKTM01000041">
    <property type="protein sequence ID" value="KQH80142.1"/>
    <property type="molecule type" value="Genomic_DNA"/>
</dbReference>
<dbReference type="InterPro" id="IPR022081">
    <property type="entry name" value="DUF3631"/>
</dbReference>